<evidence type="ECO:0008006" key="2">
    <source>
        <dbReference type="Google" id="ProtNLM"/>
    </source>
</evidence>
<evidence type="ECO:0000313" key="1">
    <source>
        <dbReference type="EMBL" id="KKM93509.1"/>
    </source>
</evidence>
<protein>
    <recommendedName>
        <fullName evidence="2">Toprim domain-containing protein</fullName>
    </recommendedName>
</protein>
<accession>A0A0F9LEY4</accession>
<dbReference type="SUPFAM" id="SSF56731">
    <property type="entry name" value="DNA primase core"/>
    <property type="match status" value="1"/>
</dbReference>
<dbReference type="AlphaFoldDB" id="A0A0F9LEY4"/>
<dbReference type="Gene3D" id="3.40.1360.10">
    <property type="match status" value="1"/>
</dbReference>
<organism evidence="1">
    <name type="scientific">marine sediment metagenome</name>
    <dbReference type="NCBI Taxonomy" id="412755"/>
    <lineage>
        <taxon>unclassified sequences</taxon>
        <taxon>metagenomes</taxon>
        <taxon>ecological metagenomes</taxon>
    </lineage>
</organism>
<dbReference type="EMBL" id="LAZR01006257">
    <property type="protein sequence ID" value="KKM93509.1"/>
    <property type="molecule type" value="Genomic_DNA"/>
</dbReference>
<proteinExistence type="predicted"/>
<gene>
    <name evidence="1" type="ORF">LCGC14_1207710</name>
</gene>
<reference evidence="1" key="1">
    <citation type="journal article" date="2015" name="Nature">
        <title>Complex archaea that bridge the gap between prokaryotes and eukaryotes.</title>
        <authorList>
            <person name="Spang A."/>
            <person name="Saw J.H."/>
            <person name="Jorgensen S.L."/>
            <person name="Zaremba-Niedzwiedzka K."/>
            <person name="Martijn J."/>
            <person name="Lind A.E."/>
            <person name="van Eijk R."/>
            <person name="Schleper C."/>
            <person name="Guy L."/>
            <person name="Ettema T.J."/>
        </authorList>
    </citation>
    <scope>NUCLEOTIDE SEQUENCE</scope>
</reference>
<sequence length="266" mass="30361">MTDILNLNYAGDSPKPDCCMAYCSSCADKSGHVEVNTLKRVYYCFKCGVGGHLDSGDPLRIKRRAKEIPPRVHWEMEETWVGGMAEDYLKGRGFNEYLIKELDPHHGPIPHYIYFPVPNTKNYVDFWTARLWWKSNHSRTDAKKWLFPPGSPGASYRLWGVHRIPQDSDDVVLVEGIFDAVWAYNRLAIFGSSISTVQVNLIRSIHPKTIYIVLDSDAKDKVGGMVKKILNGYTCNLKVVIPPDGKDICDLRWDGTEYIMDKAEDW</sequence>
<name>A0A0F9LEY4_9ZZZZ</name>
<comment type="caution">
    <text evidence="1">The sequence shown here is derived from an EMBL/GenBank/DDBJ whole genome shotgun (WGS) entry which is preliminary data.</text>
</comment>